<dbReference type="FunFam" id="1.10.287.130:FF:000002">
    <property type="entry name" value="Two-component osmosensing histidine kinase"/>
    <property type="match status" value="1"/>
</dbReference>
<dbReference type="Gene3D" id="1.10.287.130">
    <property type="match status" value="1"/>
</dbReference>
<dbReference type="CDD" id="cd17546">
    <property type="entry name" value="REC_hyHK_CKI1_RcsC-like"/>
    <property type="match status" value="1"/>
</dbReference>
<accession>A0A6S6SII2</accession>
<dbReference type="SUPFAM" id="SSF55874">
    <property type="entry name" value="ATPase domain of HSP90 chaperone/DNA topoisomerase II/histidine kinase"/>
    <property type="match status" value="1"/>
</dbReference>
<dbReference type="SUPFAM" id="SSF47384">
    <property type="entry name" value="Homodimeric domain of signal transducing histidine kinase"/>
    <property type="match status" value="1"/>
</dbReference>
<dbReference type="SMART" id="SM00387">
    <property type="entry name" value="HATPase_c"/>
    <property type="match status" value="1"/>
</dbReference>
<dbReference type="SMART" id="SM00448">
    <property type="entry name" value="REC"/>
    <property type="match status" value="1"/>
</dbReference>
<comment type="subunit">
    <text evidence="9">At low DSF concentrations, interacts with RpfF.</text>
</comment>
<evidence type="ECO:0000256" key="12">
    <source>
        <dbReference type="SAM" id="Phobius"/>
    </source>
</evidence>
<dbReference type="InterPro" id="IPR001789">
    <property type="entry name" value="Sig_transdc_resp-reg_receiver"/>
</dbReference>
<dbReference type="Gene3D" id="3.40.50.2300">
    <property type="match status" value="1"/>
</dbReference>
<dbReference type="PANTHER" id="PTHR45339:SF1">
    <property type="entry name" value="HYBRID SIGNAL TRANSDUCTION HISTIDINE KINASE J"/>
    <property type="match status" value="1"/>
</dbReference>
<keyword evidence="7" id="KW-0067">ATP-binding</keyword>
<dbReference type="Pfam" id="PF00072">
    <property type="entry name" value="Response_reg"/>
    <property type="match status" value="1"/>
</dbReference>
<dbReference type="InterPro" id="IPR003661">
    <property type="entry name" value="HisK_dim/P_dom"/>
</dbReference>
<protein>
    <recommendedName>
        <fullName evidence="10">Sensory/regulatory protein RpfC</fullName>
        <ecNumber evidence="2">2.7.13.3</ecNumber>
    </recommendedName>
</protein>
<dbReference type="PROSITE" id="PS50110">
    <property type="entry name" value="RESPONSE_REGULATORY"/>
    <property type="match status" value="1"/>
</dbReference>
<dbReference type="SUPFAM" id="SSF52172">
    <property type="entry name" value="CheY-like"/>
    <property type="match status" value="1"/>
</dbReference>
<dbReference type="InterPro" id="IPR011006">
    <property type="entry name" value="CheY-like_superfamily"/>
</dbReference>
<keyword evidence="6 15" id="KW-0418">Kinase</keyword>
<dbReference type="EMBL" id="CACVAR010000104">
    <property type="protein sequence ID" value="CAA6802608.1"/>
    <property type="molecule type" value="Genomic_DNA"/>
</dbReference>
<keyword evidence="12" id="KW-0472">Membrane</keyword>
<feature type="domain" description="Response regulatory" evidence="14">
    <location>
        <begin position="561"/>
        <end position="682"/>
    </location>
</feature>
<evidence type="ECO:0000256" key="6">
    <source>
        <dbReference type="ARBA" id="ARBA00022777"/>
    </source>
</evidence>
<dbReference type="GO" id="GO:0000155">
    <property type="term" value="F:phosphorelay sensor kinase activity"/>
    <property type="evidence" value="ECO:0007669"/>
    <property type="project" value="InterPro"/>
</dbReference>
<keyword evidence="8" id="KW-0902">Two-component regulatory system</keyword>
<dbReference type="InterPro" id="IPR003594">
    <property type="entry name" value="HATPase_dom"/>
</dbReference>
<gene>
    <name evidence="15" type="ORF">HELGO_WM34156</name>
</gene>
<feature type="modified residue" description="4-aspartylphosphate" evidence="11">
    <location>
        <position position="612"/>
    </location>
</feature>
<evidence type="ECO:0000256" key="3">
    <source>
        <dbReference type="ARBA" id="ARBA00022553"/>
    </source>
</evidence>
<evidence type="ECO:0000256" key="7">
    <source>
        <dbReference type="ARBA" id="ARBA00022840"/>
    </source>
</evidence>
<keyword evidence="4" id="KW-0808">Transferase</keyword>
<evidence type="ECO:0000256" key="2">
    <source>
        <dbReference type="ARBA" id="ARBA00012438"/>
    </source>
</evidence>
<evidence type="ECO:0000256" key="5">
    <source>
        <dbReference type="ARBA" id="ARBA00022741"/>
    </source>
</evidence>
<dbReference type="CDD" id="cd00082">
    <property type="entry name" value="HisKA"/>
    <property type="match status" value="1"/>
</dbReference>
<evidence type="ECO:0000259" key="13">
    <source>
        <dbReference type="PROSITE" id="PS50109"/>
    </source>
</evidence>
<dbReference type="InterPro" id="IPR005467">
    <property type="entry name" value="His_kinase_dom"/>
</dbReference>
<dbReference type="Pfam" id="PF00512">
    <property type="entry name" value="HisKA"/>
    <property type="match status" value="1"/>
</dbReference>
<evidence type="ECO:0000256" key="10">
    <source>
        <dbReference type="ARBA" id="ARBA00068150"/>
    </source>
</evidence>
<dbReference type="PROSITE" id="PS50109">
    <property type="entry name" value="HIS_KIN"/>
    <property type="match status" value="1"/>
</dbReference>
<dbReference type="PRINTS" id="PR00344">
    <property type="entry name" value="BCTRLSENSOR"/>
</dbReference>
<reference evidence="15" key="1">
    <citation type="submission" date="2020-01" db="EMBL/GenBank/DDBJ databases">
        <authorList>
            <person name="Meier V. D."/>
            <person name="Meier V D."/>
        </authorList>
    </citation>
    <scope>NUCLEOTIDE SEQUENCE</scope>
    <source>
        <strain evidence="15">HLG_WM_MAG_03</strain>
    </source>
</reference>
<dbReference type="CDD" id="cd16922">
    <property type="entry name" value="HATPase_EvgS-ArcB-TorS-like"/>
    <property type="match status" value="1"/>
</dbReference>
<dbReference type="SMART" id="SM00388">
    <property type="entry name" value="HisKA"/>
    <property type="match status" value="1"/>
</dbReference>
<keyword evidence="12" id="KW-1133">Transmembrane helix</keyword>
<feature type="transmembrane region" description="Helical" evidence="12">
    <location>
        <begin position="20"/>
        <end position="37"/>
    </location>
</feature>
<dbReference type="Pfam" id="PF02518">
    <property type="entry name" value="HATPase_c"/>
    <property type="match status" value="1"/>
</dbReference>
<sequence length="814" mass="92905">MSKENHFSATKMIIDTSKVLIFTIYLVLILGSSYILYKSYNNYTNMADEVKYNEIMTKLSSFENSDKMLIINDIKSRKNEQTTIMITSMVVLLLALFMMSRRKYIFEYIKLENQNLKRLLEDLEKYPNQDKALQFKNMLKNKNTAETYELMYEIIEELQDNREFADQANKTKSLFLANMSHEIRTPLNGIVGFTKFLTSTELNEEQHDFVKIIRKSSEDLLSIINDILDISKIENGHIELEEIFFNPMEEFENVIESYAANASKKDIDFSLWIDPVFSSLLLRSDPGKIKQVLINLISNAVKFTEKKGTIDVIIERTQVNEDNISVKFMVKDTGVGISKDQESKVFEAFTQADSTTSRKYGGTGLGLTISAGLVNSLGGALKVDSILGEGSAFHFTLNIPTKQIERNNNLKAMKMAIYAPMDVQSKDSDHYLEDYLLSFKHLSMMRFNTIEECMNAPFSMFDALYIHYDTINKSELEKIVAHHGGHSNIILVTKLNKRHLLQDIAADFNQVIYEPITFSKVEKSVSYLAEHHKEKKLVENVQKIEKKIKDKSSLKLFSDIYALVVEDNPINQKMIQHTLKNIGIMTECADNGKIGLEMFMKNHKNYDVVFMDIQMPIMNGIEATKAILAYEQSKALDHTPIIAVTANALKGDREHFLSEGLDEYVSKPIDLEKFIKVLKMFFKESEGSKAIPAISTTDILLYKETAMEAKIISAILHKLDYSVDVVENIDELKKVMDVNSYKCILLDRVHSEVEHSNLTQHIKAKQIPSLLFVDGQTVVVPSDSENFTFISDKVTDYQSIKAKVDHMISLSKAS</sequence>
<dbReference type="Gene3D" id="3.30.565.10">
    <property type="entry name" value="Histidine kinase-like ATPase, C-terminal domain"/>
    <property type="match status" value="1"/>
</dbReference>
<dbReference type="GO" id="GO:0005524">
    <property type="term" value="F:ATP binding"/>
    <property type="evidence" value="ECO:0007669"/>
    <property type="project" value="UniProtKB-KW"/>
</dbReference>
<dbReference type="PANTHER" id="PTHR45339">
    <property type="entry name" value="HYBRID SIGNAL TRANSDUCTION HISTIDINE KINASE J"/>
    <property type="match status" value="1"/>
</dbReference>
<dbReference type="AlphaFoldDB" id="A0A6S6SII2"/>
<evidence type="ECO:0000256" key="8">
    <source>
        <dbReference type="ARBA" id="ARBA00023012"/>
    </source>
</evidence>
<dbReference type="EC" id="2.7.13.3" evidence="2"/>
<dbReference type="InterPro" id="IPR004358">
    <property type="entry name" value="Sig_transdc_His_kin-like_C"/>
</dbReference>
<name>A0A6S6SII2_9BACT</name>
<evidence type="ECO:0000256" key="11">
    <source>
        <dbReference type="PROSITE-ProRule" id="PRU00169"/>
    </source>
</evidence>
<keyword evidence="5" id="KW-0547">Nucleotide-binding</keyword>
<dbReference type="InterPro" id="IPR036890">
    <property type="entry name" value="HATPase_C_sf"/>
</dbReference>
<feature type="domain" description="Histidine kinase" evidence="13">
    <location>
        <begin position="178"/>
        <end position="401"/>
    </location>
</feature>
<proteinExistence type="predicted"/>
<evidence type="ECO:0000256" key="9">
    <source>
        <dbReference type="ARBA" id="ARBA00064003"/>
    </source>
</evidence>
<evidence type="ECO:0000256" key="4">
    <source>
        <dbReference type="ARBA" id="ARBA00022679"/>
    </source>
</evidence>
<comment type="catalytic activity">
    <reaction evidence="1">
        <text>ATP + protein L-histidine = ADP + protein N-phospho-L-histidine.</text>
        <dbReference type="EC" id="2.7.13.3"/>
    </reaction>
</comment>
<dbReference type="FunFam" id="3.30.565.10:FF:000010">
    <property type="entry name" value="Sensor histidine kinase RcsC"/>
    <property type="match status" value="1"/>
</dbReference>
<organism evidence="15">
    <name type="scientific">uncultured Sulfurovum sp</name>
    <dbReference type="NCBI Taxonomy" id="269237"/>
    <lineage>
        <taxon>Bacteria</taxon>
        <taxon>Pseudomonadati</taxon>
        <taxon>Campylobacterota</taxon>
        <taxon>Epsilonproteobacteria</taxon>
        <taxon>Campylobacterales</taxon>
        <taxon>Sulfurovaceae</taxon>
        <taxon>Sulfurovum</taxon>
        <taxon>environmental samples</taxon>
    </lineage>
</organism>
<keyword evidence="12" id="KW-0812">Transmembrane</keyword>
<evidence type="ECO:0000256" key="1">
    <source>
        <dbReference type="ARBA" id="ARBA00000085"/>
    </source>
</evidence>
<evidence type="ECO:0000313" key="15">
    <source>
        <dbReference type="EMBL" id="CAA6802608.1"/>
    </source>
</evidence>
<dbReference type="InterPro" id="IPR036097">
    <property type="entry name" value="HisK_dim/P_sf"/>
</dbReference>
<keyword evidence="3 11" id="KW-0597">Phosphoprotein</keyword>
<feature type="transmembrane region" description="Helical" evidence="12">
    <location>
        <begin position="82"/>
        <end position="100"/>
    </location>
</feature>
<evidence type="ECO:0000259" key="14">
    <source>
        <dbReference type="PROSITE" id="PS50110"/>
    </source>
</evidence>